<evidence type="ECO:0000256" key="5">
    <source>
        <dbReference type="ARBA" id="ARBA00023054"/>
    </source>
</evidence>
<feature type="compositionally biased region" description="Low complexity" evidence="10">
    <location>
        <begin position="630"/>
        <end position="639"/>
    </location>
</feature>
<dbReference type="GO" id="GO:0008017">
    <property type="term" value="F:microtubule binding"/>
    <property type="evidence" value="ECO:0007669"/>
    <property type="project" value="InterPro"/>
</dbReference>
<evidence type="ECO:0000256" key="3">
    <source>
        <dbReference type="ARBA" id="ARBA00022741"/>
    </source>
</evidence>
<feature type="domain" description="Kinesin motor" evidence="11">
    <location>
        <begin position="34"/>
        <end position="354"/>
    </location>
</feature>
<dbReference type="Pfam" id="PF11995">
    <property type="entry name" value="DUF3490"/>
    <property type="match status" value="1"/>
</dbReference>
<evidence type="ECO:0000256" key="4">
    <source>
        <dbReference type="ARBA" id="ARBA00022840"/>
    </source>
</evidence>
<dbReference type="InterPro" id="IPR021881">
    <property type="entry name" value="NACK_C"/>
</dbReference>
<reference evidence="12" key="1">
    <citation type="journal article" date="2021" name="bioRxiv">
        <title>Whole Genome Assembly and Annotation of Northern Wild Rice, Zizania palustris L., Supports a Whole Genome Duplication in the Zizania Genus.</title>
        <authorList>
            <person name="Haas M."/>
            <person name="Kono T."/>
            <person name="Macchietto M."/>
            <person name="Millas R."/>
            <person name="McGilp L."/>
            <person name="Shao M."/>
            <person name="Duquette J."/>
            <person name="Hirsch C.N."/>
            <person name="Kimball J."/>
        </authorList>
    </citation>
    <scope>NUCLEOTIDE SEQUENCE</scope>
    <source>
        <tissue evidence="12">Fresh leaf tissue</tissue>
    </source>
</reference>
<protein>
    <recommendedName>
        <fullName evidence="8">Kinesin-like protein</fullName>
    </recommendedName>
</protein>
<feature type="region of interest" description="Disordered" evidence="10">
    <location>
        <begin position="1"/>
        <end position="28"/>
    </location>
</feature>
<evidence type="ECO:0000256" key="6">
    <source>
        <dbReference type="ARBA" id="ARBA00023175"/>
    </source>
</evidence>
<accession>A0A8J5V0Q1</accession>
<feature type="compositionally biased region" description="Basic and acidic residues" evidence="10">
    <location>
        <begin position="640"/>
        <end position="660"/>
    </location>
</feature>
<feature type="coiled-coil region" evidence="9">
    <location>
        <begin position="480"/>
        <end position="588"/>
    </location>
</feature>
<dbReference type="PROSITE" id="PS00411">
    <property type="entry name" value="KINESIN_MOTOR_1"/>
    <property type="match status" value="1"/>
</dbReference>
<dbReference type="EMBL" id="JAAALK010000290">
    <property type="protein sequence ID" value="KAG8045105.1"/>
    <property type="molecule type" value="Genomic_DNA"/>
</dbReference>
<evidence type="ECO:0000256" key="1">
    <source>
        <dbReference type="ARBA" id="ARBA00007310"/>
    </source>
</evidence>
<name>A0A8J5V0Q1_ZIZPA</name>
<dbReference type="CDD" id="cd01374">
    <property type="entry name" value="KISc_CENP_E"/>
    <property type="match status" value="1"/>
</dbReference>
<feature type="coiled-coil region" evidence="9">
    <location>
        <begin position="363"/>
        <end position="431"/>
    </location>
</feature>
<dbReference type="AlphaFoldDB" id="A0A8J5V0Q1"/>
<gene>
    <name evidence="12" type="ORF">GUJ93_ZPchr0008g13224</name>
</gene>
<sequence length="910" mass="102742">MGVSRPPSTPASKIERTPTSTPTPGGSCRAKEEKIFVTVRVRPLSKKELALKDQVAWECADNQTILYKALPQDRAAPTSYNFDKVFGPASQTDVVYEEGAKDVAMSALTGINATIFAYGQTSSGKTFTMRGVTESAVNDIYRHIENTPERDFIIKISAMEIYNEIVRDLLRPDSGHLRLLDDPEKGTIVEKLEEEIAKDSQHLRHLISICEEQRQVGETALNDTSSRSHQIIRLTVESRLREVSGCVKSFVASLNFVDLAGSERAAQTHAIGARLKEGCHINRSLLTLTTVIRKLSSDKRGGHIPYRDSKLTRILQLSLGGNARTAIICTMSPALTHVEQSRNTLFFATCAKEVTNTAKVNMVVSDKQLVKHLQGEVARLEAELRTPDRASSSDIIIMERDRKIRQMEMEMEELKKQRDNAQLKLEELQKKMGDNQPRWNPFDSPQRTRKCLTFSGSLQPSNKIKIRSSIRQSATAPFMLKHEIRKLEQLQQQLEVEANRAIEVLHKEVQCHKHGNQDAAETIAKLQAEIREMQSVRSDRDVEMITDEGNGSDLKEEISRLHMQDNDIAKLEAKLENVQKSIDKLVMSLPNVSTQCGDTTPMSNRSKKKKRMLLPLGVSNINRPNLIRAPCSPHSSSRPSESEVENRAPEGDTVSHEGSEKATPTKSEDMGDETPRYRRSSSVNMKKMQKMFQNAAEENVRSIRAYVTELKERVAKLQYQKQLLVCQVLELESNEEDSEENAGPLQDGPDSWDRTQFYLLFRGDRADQIYIEVEVRRLTWLQQHFADVSDASPSAGDDPAVSLASSIKALRNEREFLARRMGSRLTEEERERLFIKWQVPLEAKQRKLQLVNRLWKDPNDQVHVEESADIVARLVGFCEGGNISKEMFELNFALPAKSTSLQLALFSSQL</sequence>
<dbReference type="Proteomes" id="UP000729402">
    <property type="component" value="Unassembled WGS sequence"/>
</dbReference>
<evidence type="ECO:0000256" key="7">
    <source>
        <dbReference type="PROSITE-ProRule" id="PRU00283"/>
    </source>
</evidence>
<evidence type="ECO:0000313" key="13">
    <source>
        <dbReference type="Proteomes" id="UP000729402"/>
    </source>
</evidence>
<comment type="caution">
    <text evidence="12">The sequence shown here is derived from an EMBL/GenBank/DDBJ whole genome shotgun (WGS) entry which is preliminary data.</text>
</comment>
<evidence type="ECO:0000256" key="2">
    <source>
        <dbReference type="ARBA" id="ARBA00022701"/>
    </source>
</evidence>
<organism evidence="12 13">
    <name type="scientific">Zizania palustris</name>
    <name type="common">Northern wild rice</name>
    <dbReference type="NCBI Taxonomy" id="103762"/>
    <lineage>
        <taxon>Eukaryota</taxon>
        <taxon>Viridiplantae</taxon>
        <taxon>Streptophyta</taxon>
        <taxon>Embryophyta</taxon>
        <taxon>Tracheophyta</taxon>
        <taxon>Spermatophyta</taxon>
        <taxon>Magnoliopsida</taxon>
        <taxon>Liliopsida</taxon>
        <taxon>Poales</taxon>
        <taxon>Poaceae</taxon>
        <taxon>BOP clade</taxon>
        <taxon>Oryzoideae</taxon>
        <taxon>Oryzeae</taxon>
        <taxon>Zizaniinae</taxon>
        <taxon>Zizania</taxon>
    </lineage>
</organism>
<feature type="compositionally biased region" description="Basic and acidic residues" evidence="10">
    <location>
        <begin position="666"/>
        <end position="676"/>
    </location>
</feature>
<keyword evidence="13" id="KW-1185">Reference proteome</keyword>
<feature type="compositionally biased region" description="Low complexity" evidence="10">
    <location>
        <begin position="17"/>
        <end position="27"/>
    </location>
</feature>
<evidence type="ECO:0000259" key="11">
    <source>
        <dbReference type="PROSITE" id="PS50067"/>
    </source>
</evidence>
<dbReference type="InterPro" id="IPR001752">
    <property type="entry name" value="Kinesin_motor_dom"/>
</dbReference>
<feature type="binding site" evidence="7">
    <location>
        <begin position="119"/>
        <end position="126"/>
    </location>
    <ligand>
        <name>ATP</name>
        <dbReference type="ChEBI" id="CHEBI:30616"/>
    </ligand>
</feature>
<dbReference type="FunFam" id="3.40.850.10:FF:000016">
    <property type="entry name" value="Kinesin-like protein"/>
    <property type="match status" value="1"/>
</dbReference>
<dbReference type="Pfam" id="PF00225">
    <property type="entry name" value="Kinesin"/>
    <property type="match status" value="1"/>
</dbReference>
<dbReference type="SMART" id="SM00129">
    <property type="entry name" value="KISc"/>
    <property type="match status" value="1"/>
</dbReference>
<keyword evidence="4 7" id="KW-0067">ATP-binding</keyword>
<dbReference type="InterPro" id="IPR019821">
    <property type="entry name" value="Kinesin_motor_CS"/>
</dbReference>
<keyword evidence="5 9" id="KW-0175">Coiled coil</keyword>
<dbReference type="PANTHER" id="PTHR47968">
    <property type="entry name" value="CENTROMERE PROTEIN E"/>
    <property type="match status" value="1"/>
</dbReference>
<evidence type="ECO:0000256" key="10">
    <source>
        <dbReference type="SAM" id="MobiDB-lite"/>
    </source>
</evidence>
<dbReference type="OrthoDB" id="3176171at2759"/>
<dbReference type="PROSITE" id="PS50067">
    <property type="entry name" value="KINESIN_MOTOR_2"/>
    <property type="match status" value="1"/>
</dbReference>
<keyword evidence="3 7" id="KW-0547">Nucleotide-binding</keyword>
<reference evidence="12" key="2">
    <citation type="submission" date="2021-02" db="EMBL/GenBank/DDBJ databases">
        <authorList>
            <person name="Kimball J.A."/>
            <person name="Haas M.W."/>
            <person name="Macchietto M."/>
            <person name="Kono T."/>
            <person name="Duquette J."/>
            <person name="Shao M."/>
        </authorList>
    </citation>
    <scope>NUCLEOTIDE SEQUENCE</scope>
    <source>
        <tissue evidence="12">Fresh leaf tissue</tissue>
    </source>
</reference>
<evidence type="ECO:0000256" key="8">
    <source>
        <dbReference type="RuleBase" id="RU000394"/>
    </source>
</evidence>
<feature type="region of interest" description="Disordered" evidence="10">
    <location>
        <begin position="623"/>
        <end position="683"/>
    </location>
</feature>
<evidence type="ECO:0000256" key="9">
    <source>
        <dbReference type="SAM" id="Coils"/>
    </source>
</evidence>
<keyword evidence="2 8" id="KW-0493">Microtubule</keyword>
<comment type="similarity">
    <text evidence="1">Belongs to the TRAFAC class myosin-kinesin ATPase superfamily. Kinesin family. KIN-7 subfamily.</text>
</comment>
<dbReference type="PANTHER" id="PTHR47968:SF23">
    <property type="entry name" value="KINESIN-LIKE PROTEIN KIN-7A"/>
    <property type="match status" value="1"/>
</dbReference>
<evidence type="ECO:0000313" key="12">
    <source>
        <dbReference type="EMBL" id="KAG8045105.1"/>
    </source>
</evidence>
<dbReference type="GO" id="GO:0005524">
    <property type="term" value="F:ATP binding"/>
    <property type="evidence" value="ECO:0007669"/>
    <property type="project" value="UniProtKB-UniRule"/>
</dbReference>
<keyword evidence="6 7" id="KW-0505">Motor protein</keyword>
<dbReference type="GO" id="GO:0003777">
    <property type="term" value="F:microtubule motor activity"/>
    <property type="evidence" value="ECO:0007669"/>
    <property type="project" value="InterPro"/>
</dbReference>
<proteinExistence type="inferred from homology"/>
<dbReference type="InterPro" id="IPR027640">
    <property type="entry name" value="Kinesin-like_fam"/>
</dbReference>
<dbReference type="GO" id="GO:0007018">
    <property type="term" value="P:microtubule-based movement"/>
    <property type="evidence" value="ECO:0007669"/>
    <property type="project" value="InterPro"/>
</dbReference>
<dbReference type="GO" id="GO:0005874">
    <property type="term" value="C:microtubule"/>
    <property type="evidence" value="ECO:0007669"/>
    <property type="project" value="UniProtKB-KW"/>
</dbReference>